<name>A0ACD4DI77_9NOCA</name>
<dbReference type="Proteomes" id="UP001156484">
    <property type="component" value="Chromosome"/>
</dbReference>
<evidence type="ECO:0000313" key="2">
    <source>
        <dbReference type="Proteomes" id="UP001156484"/>
    </source>
</evidence>
<accession>A0ACD4DI77</accession>
<sequence>MKTTIDLAALPTSLLRRNNVHQLVERLSRTGGCLLLADLEAERARRGLRRRP</sequence>
<proteinExistence type="predicted"/>
<organism evidence="1 2">
    <name type="scientific">Rhodococcus sacchari</name>
    <dbReference type="NCBI Taxonomy" id="2962047"/>
    <lineage>
        <taxon>Bacteria</taxon>
        <taxon>Bacillati</taxon>
        <taxon>Actinomycetota</taxon>
        <taxon>Actinomycetes</taxon>
        <taxon>Mycobacteriales</taxon>
        <taxon>Nocardiaceae</taxon>
        <taxon>Rhodococcus</taxon>
    </lineage>
</organism>
<gene>
    <name evidence="1" type="ORF">OED52_04220</name>
</gene>
<protein>
    <submittedName>
        <fullName evidence="1">Uncharacterized protein</fullName>
    </submittedName>
</protein>
<reference evidence="1" key="1">
    <citation type="submission" date="2022-10" db="EMBL/GenBank/DDBJ databases">
        <title>Rhodococcus ferula Z13 complete genome.</title>
        <authorList>
            <person name="Long X."/>
            <person name="Zang M."/>
        </authorList>
    </citation>
    <scope>NUCLEOTIDE SEQUENCE</scope>
    <source>
        <strain evidence="1">Z13</strain>
    </source>
</reference>
<keyword evidence="2" id="KW-1185">Reference proteome</keyword>
<dbReference type="EMBL" id="CP107551">
    <property type="protein sequence ID" value="UYP19770.1"/>
    <property type="molecule type" value="Genomic_DNA"/>
</dbReference>
<evidence type="ECO:0000313" key="1">
    <source>
        <dbReference type="EMBL" id="UYP19770.1"/>
    </source>
</evidence>